<sequence length="218" mass="24425">MYDCDNAFDYENGFYLTCNSQRISKFISHYELFKKAMNLSGDIAEFGVFKGASLSRFALLRELFMVPASKKIIGFDVFGEFPETQFEADQALRDQFVSSAGSCGISDKELMSSLSARGLDKNIELVKGDIIKTLPEWILANQHARFSLVNLDTDIYEPAVCILEHIWPKIVKGGVLILDDYGVFPGETIAVDEFFAHNSVIIQKMPHGKSPSFVIKES</sequence>
<keyword evidence="1" id="KW-0808">Transferase</keyword>
<evidence type="ECO:0000313" key="1">
    <source>
        <dbReference type="EMBL" id="WAJ71052.1"/>
    </source>
</evidence>
<dbReference type="GO" id="GO:0008168">
    <property type="term" value="F:methyltransferase activity"/>
    <property type="evidence" value="ECO:0007669"/>
    <property type="project" value="UniProtKB-KW"/>
</dbReference>
<dbReference type="GO" id="GO:0032259">
    <property type="term" value="P:methylation"/>
    <property type="evidence" value="ECO:0007669"/>
    <property type="project" value="UniProtKB-KW"/>
</dbReference>
<dbReference type="PANTHER" id="PTHR40036:SF1">
    <property type="entry name" value="MACROCIN O-METHYLTRANSFERASE"/>
    <property type="match status" value="1"/>
</dbReference>
<keyword evidence="1" id="KW-0489">Methyltransferase</keyword>
<keyword evidence="2" id="KW-1185">Reference proteome</keyword>
<name>A0ABY7AQM2_9ALTE</name>
<dbReference type="Proteomes" id="UP001163726">
    <property type="component" value="Chromosome"/>
</dbReference>
<reference evidence="1" key="1">
    <citation type="submission" date="2022-10" db="EMBL/GenBank/DDBJ databases">
        <title>Catenovulum adriacola sp. nov. isolated in the Harbour of Susak.</title>
        <authorList>
            <person name="Schoch T."/>
            <person name="Reich S.J."/>
            <person name="Stoeferle S."/>
            <person name="Flaiz M."/>
            <person name="Kazda M."/>
            <person name="Riedel C.U."/>
            <person name="Duerre P."/>
        </authorList>
    </citation>
    <scope>NUCLEOTIDE SEQUENCE</scope>
    <source>
        <strain evidence="1">TS8</strain>
    </source>
</reference>
<accession>A0ABY7AQM2</accession>
<dbReference type="InterPro" id="IPR008884">
    <property type="entry name" value="TylF_MeTrfase"/>
</dbReference>
<gene>
    <name evidence="1" type="ORF">OLW01_04405</name>
</gene>
<proteinExistence type="predicted"/>
<dbReference type="EMBL" id="CP109965">
    <property type="protein sequence ID" value="WAJ71052.1"/>
    <property type="molecule type" value="Genomic_DNA"/>
</dbReference>
<dbReference type="InterPro" id="IPR029063">
    <property type="entry name" value="SAM-dependent_MTases_sf"/>
</dbReference>
<dbReference type="Pfam" id="PF05711">
    <property type="entry name" value="TylF"/>
    <property type="match status" value="1"/>
</dbReference>
<organism evidence="1 2">
    <name type="scientific">Catenovulum adriaticum</name>
    <dbReference type="NCBI Taxonomy" id="2984846"/>
    <lineage>
        <taxon>Bacteria</taxon>
        <taxon>Pseudomonadati</taxon>
        <taxon>Pseudomonadota</taxon>
        <taxon>Gammaproteobacteria</taxon>
        <taxon>Alteromonadales</taxon>
        <taxon>Alteromonadaceae</taxon>
        <taxon>Catenovulum</taxon>
    </lineage>
</organism>
<dbReference type="PANTHER" id="PTHR40036">
    <property type="entry name" value="MACROCIN O-METHYLTRANSFERASE"/>
    <property type="match status" value="1"/>
</dbReference>
<dbReference type="RefSeq" id="WP_268075516.1">
    <property type="nucleotide sequence ID" value="NZ_CP109965.1"/>
</dbReference>
<protein>
    <submittedName>
        <fullName evidence="1">Class I SAM-dependent methyltransferase</fullName>
    </submittedName>
</protein>
<evidence type="ECO:0000313" key="2">
    <source>
        <dbReference type="Proteomes" id="UP001163726"/>
    </source>
</evidence>
<dbReference type="SUPFAM" id="SSF53335">
    <property type="entry name" value="S-adenosyl-L-methionine-dependent methyltransferases"/>
    <property type="match status" value="1"/>
</dbReference>
<dbReference type="Gene3D" id="3.40.50.150">
    <property type="entry name" value="Vaccinia Virus protein VP39"/>
    <property type="match status" value="1"/>
</dbReference>